<feature type="transmembrane region" description="Helical" evidence="5">
    <location>
        <begin position="29"/>
        <end position="47"/>
    </location>
</feature>
<dbReference type="GO" id="GO:0016020">
    <property type="term" value="C:membrane"/>
    <property type="evidence" value="ECO:0007669"/>
    <property type="project" value="UniProtKB-SubCell"/>
</dbReference>
<comment type="caution">
    <text evidence="7">The sequence shown here is derived from an EMBL/GenBank/DDBJ whole genome shotgun (WGS) entry which is preliminary data.</text>
</comment>
<evidence type="ECO:0000256" key="1">
    <source>
        <dbReference type="ARBA" id="ARBA00004141"/>
    </source>
</evidence>
<feature type="transmembrane region" description="Helical" evidence="5">
    <location>
        <begin position="382"/>
        <end position="400"/>
    </location>
</feature>
<gene>
    <name evidence="7" type="ORF">DK869_07655</name>
</gene>
<protein>
    <recommendedName>
        <fullName evidence="6">O-antigen ligase-related domain-containing protein</fullName>
    </recommendedName>
</protein>
<feature type="transmembrane region" description="Helical" evidence="5">
    <location>
        <begin position="210"/>
        <end position="226"/>
    </location>
</feature>
<dbReference type="RefSeq" id="WP_110439427.1">
    <property type="nucleotide sequence ID" value="NZ_CP046393.1"/>
</dbReference>
<keyword evidence="4 5" id="KW-0472">Membrane</keyword>
<sequence length="441" mass="50097">MESVRKFLDKSTLFAVLILPVFLTHLRGIADGLISYIAICFVIYSFINKQWDWGKQNWVIIAFLWWGWILLCTIPFGLFQYNIMMIQALVLIRFIFFAAALQVWVLTDEKYRRWLSYVLIACAIYIILNMLCQLITGYNILGAPRYFDGTLTGPYHHPRAAGPLARLLLPITLSLSIYCICRLKGWRGNLVALFIILFVTLMMAFAGQRMPFILFVFGIVVSLYWLRPLRTIVLSMLICIPLILGATSFLSPKSYHHLVTLFIHQMAHFSSDNYGLIYTRAMIMGLSNPWTGLGYDAYRHFCANPIYFHGLSFWGIAIGHGDGKGAEICLPHPHNHYIEMFVNAGIPGLILFCYMVFLWWVNLVKGLTSKLLSLKDAVKNSWRVGLFAAVLVHEWPFAAGGSFGNLPLGGWFFLLLGLGLSYSWDYGNHKAALKVYNGIGS</sequence>
<feature type="transmembrane region" description="Helical" evidence="5">
    <location>
        <begin position="188"/>
        <end position="204"/>
    </location>
</feature>
<evidence type="ECO:0000259" key="6">
    <source>
        <dbReference type="Pfam" id="PF04932"/>
    </source>
</evidence>
<feature type="transmembrane region" description="Helical" evidence="5">
    <location>
        <begin position="233"/>
        <end position="251"/>
    </location>
</feature>
<feature type="transmembrane region" description="Helical" evidence="5">
    <location>
        <begin position="59"/>
        <end position="79"/>
    </location>
</feature>
<evidence type="ECO:0000256" key="2">
    <source>
        <dbReference type="ARBA" id="ARBA00022692"/>
    </source>
</evidence>
<dbReference type="AlphaFoldDB" id="A0A318MXI3"/>
<feature type="transmembrane region" description="Helical" evidence="5">
    <location>
        <begin position="85"/>
        <end position="107"/>
    </location>
</feature>
<dbReference type="Pfam" id="PF04932">
    <property type="entry name" value="Wzy_C"/>
    <property type="match status" value="1"/>
</dbReference>
<keyword evidence="8" id="KW-1185">Reference proteome</keyword>
<reference evidence="7 8" key="1">
    <citation type="submission" date="2018-05" db="EMBL/GenBank/DDBJ databases">
        <title>Reference genomes for bee gut microbiota database.</title>
        <authorList>
            <person name="Ellegaard K.M."/>
        </authorList>
    </citation>
    <scope>NUCLEOTIDE SEQUENCE [LARGE SCALE GENOMIC DNA]</scope>
    <source>
        <strain evidence="7 8">ESL0284</strain>
    </source>
</reference>
<name>A0A318MXI3_9PROT</name>
<feature type="transmembrane region" description="Helical" evidence="5">
    <location>
        <begin position="160"/>
        <end position="181"/>
    </location>
</feature>
<dbReference type="PANTHER" id="PTHR37422">
    <property type="entry name" value="TEICHURONIC ACID BIOSYNTHESIS PROTEIN TUAE"/>
    <property type="match status" value="1"/>
</dbReference>
<evidence type="ECO:0000313" key="7">
    <source>
        <dbReference type="EMBL" id="PXY99807.1"/>
    </source>
</evidence>
<feature type="transmembrane region" description="Helical" evidence="5">
    <location>
        <begin position="340"/>
        <end position="361"/>
    </location>
</feature>
<keyword evidence="2 5" id="KW-0812">Transmembrane</keyword>
<evidence type="ECO:0000256" key="3">
    <source>
        <dbReference type="ARBA" id="ARBA00022989"/>
    </source>
</evidence>
<feature type="transmembrane region" description="Helical" evidence="5">
    <location>
        <begin position="114"/>
        <end position="140"/>
    </location>
</feature>
<dbReference type="PANTHER" id="PTHR37422:SF13">
    <property type="entry name" value="LIPOPOLYSACCHARIDE BIOSYNTHESIS PROTEIN PA4999-RELATED"/>
    <property type="match status" value="1"/>
</dbReference>
<keyword evidence="3 5" id="KW-1133">Transmembrane helix</keyword>
<evidence type="ECO:0000256" key="4">
    <source>
        <dbReference type="ARBA" id="ARBA00023136"/>
    </source>
</evidence>
<accession>A0A318MXI3</accession>
<feature type="transmembrane region" description="Helical" evidence="5">
    <location>
        <begin position="7"/>
        <end position="23"/>
    </location>
</feature>
<dbReference type="EMBL" id="QGLT01000004">
    <property type="protein sequence ID" value="PXY99807.1"/>
    <property type="molecule type" value="Genomic_DNA"/>
</dbReference>
<dbReference type="InterPro" id="IPR007016">
    <property type="entry name" value="O-antigen_ligase-rel_domated"/>
</dbReference>
<organism evidence="7 8">
    <name type="scientific">Commensalibacter melissae</name>
    <dbReference type="NCBI Taxonomy" id="2070537"/>
    <lineage>
        <taxon>Bacteria</taxon>
        <taxon>Pseudomonadati</taxon>
        <taxon>Pseudomonadota</taxon>
        <taxon>Alphaproteobacteria</taxon>
        <taxon>Acetobacterales</taxon>
        <taxon>Acetobacteraceae</taxon>
    </lineage>
</organism>
<dbReference type="OrthoDB" id="5801261at2"/>
<evidence type="ECO:0000256" key="5">
    <source>
        <dbReference type="SAM" id="Phobius"/>
    </source>
</evidence>
<dbReference type="InterPro" id="IPR051533">
    <property type="entry name" value="WaaL-like"/>
</dbReference>
<feature type="domain" description="O-antigen ligase-related" evidence="6">
    <location>
        <begin position="195"/>
        <end position="353"/>
    </location>
</feature>
<evidence type="ECO:0000313" key="8">
    <source>
        <dbReference type="Proteomes" id="UP000247565"/>
    </source>
</evidence>
<proteinExistence type="predicted"/>
<feature type="transmembrane region" description="Helical" evidence="5">
    <location>
        <begin position="406"/>
        <end position="424"/>
    </location>
</feature>
<dbReference type="Proteomes" id="UP000247565">
    <property type="component" value="Unassembled WGS sequence"/>
</dbReference>
<comment type="subcellular location">
    <subcellularLocation>
        <location evidence="1">Membrane</location>
        <topology evidence="1">Multi-pass membrane protein</topology>
    </subcellularLocation>
</comment>